<proteinExistence type="predicted"/>
<evidence type="ECO:0000313" key="2">
    <source>
        <dbReference type="Proteomes" id="UP001234202"/>
    </source>
</evidence>
<protein>
    <submittedName>
        <fullName evidence="1">Uncharacterized protein</fullName>
    </submittedName>
</protein>
<gene>
    <name evidence="1" type="ORF">QFC24_003323</name>
</gene>
<reference evidence="1" key="1">
    <citation type="submission" date="2023-04" db="EMBL/GenBank/DDBJ databases">
        <title>Draft Genome sequencing of Naganishia species isolated from polar environments using Oxford Nanopore Technology.</title>
        <authorList>
            <person name="Leo P."/>
            <person name="Venkateswaran K."/>
        </authorList>
    </citation>
    <scope>NUCLEOTIDE SEQUENCE</scope>
    <source>
        <strain evidence="1">DBVPG 5303</strain>
    </source>
</reference>
<sequence>MQGFNKYYPPDFDPRQTETLNGYRGIHALGARAKDIDKGILVVRFELPFNIWCGSCNAHLGAGVRYNAQKIKVGNYYSTPIYGFRCKCHLCSGWFEIRTDPQNARYVVHEGARAQVQDWDPEENGGFAVHDTDAPSATDKPQDAFAHLEKQVVQKQTFASKSERMTELTELSDRLHADPYANSQRLRRHFRQEKKVENGLLQQDADLKQKYGLGERLRLDRPDSAVQEREKQMWERVNQSKTSKAIVATSVPDLAKVVKANTQKRYNPFDLDIGRVELVKAGPSKGSSLGIKPKGKGKGRARTVDDESIPPQPTAKRRRRSQNESDEDEAHIDSQLETHDDRKQSLGEVVHHLSSEESPGSLPPTDVEASKRTKLSAVNNLKSGLLDYGSDDQSDIDEAIQRD</sequence>
<dbReference type="EMBL" id="JASBWV010000010">
    <property type="protein sequence ID" value="KAJ9124531.1"/>
    <property type="molecule type" value="Genomic_DNA"/>
</dbReference>
<dbReference type="Proteomes" id="UP001234202">
    <property type="component" value="Unassembled WGS sequence"/>
</dbReference>
<evidence type="ECO:0000313" key="1">
    <source>
        <dbReference type="EMBL" id="KAJ9124531.1"/>
    </source>
</evidence>
<organism evidence="1 2">
    <name type="scientific">Naganishia onofrii</name>
    <dbReference type="NCBI Taxonomy" id="1851511"/>
    <lineage>
        <taxon>Eukaryota</taxon>
        <taxon>Fungi</taxon>
        <taxon>Dikarya</taxon>
        <taxon>Basidiomycota</taxon>
        <taxon>Agaricomycotina</taxon>
        <taxon>Tremellomycetes</taxon>
        <taxon>Filobasidiales</taxon>
        <taxon>Filobasidiaceae</taxon>
        <taxon>Naganishia</taxon>
    </lineage>
</organism>
<keyword evidence="2" id="KW-1185">Reference proteome</keyword>
<accession>A0ACC2XMD6</accession>
<name>A0ACC2XMD6_9TREE</name>
<comment type="caution">
    <text evidence="1">The sequence shown here is derived from an EMBL/GenBank/DDBJ whole genome shotgun (WGS) entry which is preliminary data.</text>
</comment>